<name>A0ABQ4S2X6_9HYPH</name>
<proteinExistence type="predicted"/>
<protein>
    <submittedName>
        <fullName evidence="1">Uncharacterized protein</fullName>
    </submittedName>
</protein>
<reference evidence="1" key="2">
    <citation type="submission" date="2021-08" db="EMBL/GenBank/DDBJ databases">
        <authorList>
            <person name="Tani A."/>
            <person name="Ola A."/>
            <person name="Ogura Y."/>
            <person name="Katsura K."/>
            <person name="Hayashi T."/>
        </authorList>
    </citation>
    <scope>NUCLEOTIDE SEQUENCE</scope>
    <source>
        <strain evidence="1">DSM 19015</strain>
    </source>
</reference>
<keyword evidence="2" id="KW-1185">Reference proteome</keyword>
<organism evidence="1 2">
    <name type="scientific">Methylobacterium iners</name>
    <dbReference type="NCBI Taxonomy" id="418707"/>
    <lineage>
        <taxon>Bacteria</taxon>
        <taxon>Pseudomonadati</taxon>
        <taxon>Pseudomonadota</taxon>
        <taxon>Alphaproteobacteria</taxon>
        <taxon>Hyphomicrobiales</taxon>
        <taxon>Methylobacteriaceae</taxon>
        <taxon>Methylobacterium</taxon>
    </lineage>
</organism>
<accession>A0ABQ4S2X6</accession>
<comment type="caution">
    <text evidence="1">The sequence shown here is derived from an EMBL/GenBank/DDBJ whole genome shotgun (WGS) entry which is preliminary data.</text>
</comment>
<dbReference type="EMBL" id="BPQP01000089">
    <property type="protein sequence ID" value="GJD97434.1"/>
    <property type="molecule type" value="Genomic_DNA"/>
</dbReference>
<dbReference type="Proteomes" id="UP001055125">
    <property type="component" value="Unassembled WGS sequence"/>
</dbReference>
<dbReference type="RefSeq" id="WP_238246497.1">
    <property type="nucleotide sequence ID" value="NZ_BPQP01000089.1"/>
</dbReference>
<gene>
    <name evidence="1" type="ORF">OCOJLMKI_4665</name>
</gene>
<sequence>MAVEAAEKLREALAMLRGVLDPHGVGEAVTVRLQHDTGMRLVSTLLKGVPSDELREELTQIDAETRQGREVYELNLYGIRFEWPGRRVDLGDGKSRYI</sequence>
<evidence type="ECO:0000313" key="2">
    <source>
        <dbReference type="Proteomes" id="UP001055125"/>
    </source>
</evidence>
<evidence type="ECO:0000313" key="1">
    <source>
        <dbReference type="EMBL" id="GJD97434.1"/>
    </source>
</evidence>
<reference evidence="1" key="1">
    <citation type="journal article" date="2021" name="Front. Microbiol.">
        <title>Comprehensive Comparative Genomics and Phenotyping of Methylobacterium Species.</title>
        <authorList>
            <person name="Alessa O."/>
            <person name="Ogura Y."/>
            <person name="Fujitani Y."/>
            <person name="Takami H."/>
            <person name="Hayashi T."/>
            <person name="Sahin N."/>
            <person name="Tani A."/>
        </authorList>
    </citation>
    <scope>NUCLEOTIDE SEQUENCE</scope>
    <source>
        <strain evidence="1">DSM 19015</strain>
    </source>
</reference>